<organism evidence="3 4">
    <name type="scientific">Luteolibacter ambystomatis</name>
    <dbReference type="NCBI Taxonomy" id="2824561"/>
    <lineage>
        <taxon>Bacteria</taxon>
        <taxon>Pseudomonadati</taxon>
        <taxon>Verrucomicrobiota</taxon>
        <taxon>Verrucomicrobiia</taxon>
        <taxon>Verrucomicrobiales</taxon>
        <taxon>Verrucomicrobiaceae</taxon>
        <taxon>Luteolibacter</taxon>
    </lineage>
</organism>
<dbReference type="AlphaFoldDB" id="A0A975G601"/>
<dbReference type="InterPro" id="IPR050985">
    <property type="entry name" value="Alpha-glycosidase_related"/>
</dbReference>
<keyword evidence="2" id="KW-0326">Glycosidase</keyword>
<dbReference type="GO" id="GO:0016052">
    <property type="term" value="P:carbohydrate catabolic process"/>
    <property type="evidence" value="ECO:0007669"/>
    <property type="project" value="InterPro"/>
</dbReference>
<reference evidence="3" key="1">
    <citation type="submission" date="2021-04" db="EMBL/GenBank/DDBJ databases">
        <title>Luteolibacter sp. 32A isolated from the skin of an Anderson's salamander (Ambystoma andersonii).</title>
        <authorList>
            <person name="Spergser J."/>
            <person name="Busse H.-J."/>
        </authorList>
    </citation>
    <scope>NUCLEOTIDE SEQUENCE</scope>
    <source>
        <strain evidence="3">32A</strain>
    </source>
</reference>
<sequence length="615" mass="67731">MLRYPLILLAVVAATGSTLGVEAPSLLQLLRDSPGRVILEDGSSASADVALVRKDEGAVSRWAVVNKGKAAVKIREVVLYDGDHGLPGDTPLHGEGFTKLSQTAGMLEKPVDLDTYTDRAHYKIPEPDRLRTVYSVVTLAPAGKQRLLLGFSSCRRFTGRFGFDGKRLRVSEDTENLTLEAGKTWMLEDFMAAAGEDREALYDGFTAAISKNHPRLKHDPVPTGWSSWICFGPGVTAKNVSDNSRWMKENLPGLRYVQIDDGYQPWMGDWLETGKAFGGGVQEVLKGIRKDGLEPALWVAPFVASPQSRLFKEHPEWFVTGDDGKPLPSNKIGFGGWRMGPWYALDGTHPGALKWLEETFRTLHRDWGVTYFKLDANYWGAIHGGHHHDPNATRVEAYRRGMEAILRGAGDSFILGCNHPLWPSLGLIHGSRASMDVAPSWKSFKDTGRENLYRNWQNGRLWWNDPDSLLLGTKSADVMGPDGKPVGKGGVTLDETLFHATLLRATGGMLLSGDNLPSLPPDRIALLQKSIPPTGRPFRFADESFALGRLQDAGREWVAVFNWDDQPADREVTFGGKAKLTDYWSGGDLGEHGGSFKLSAMPPHSGRLLEIVPVK</sequence>
<dbReference type="RefSeq" id="WP_211629479.1">
    <property type="nucleotide sequence ID" value="NZ_CP073100.1"/>
</dbReference>
<dbReference type="PANTHER" id="PTHR43053:SF3">
    <property type="entry name" value="ALPHA-GALACTOSIDASE C-RELATED"/>
    <property type="match status" value="1"/>
</dbReference>
<dbReference type="GO" id="GO:0004557">
    <property type="term" value="F:alpha-galactosidase activity"/>
    <property type="evidence" value="ECO:0007669"/>
    <property type="project" value="InterPro"/>
</dbReference>
<keyword evidence="1" id="KW-0378">Hydrolase</keyword>
<protein>
    <submittedName>
        <fullName evidence="3">Alpha-galactosidase</fullName>
    </submittedName>
</protein>
<name>A0A975G601_9BACT</name>
<dbReference type="InterPro" id="IPR013785">
    <property type="entry name" value="Aldolase_TIM"/>
</dbReference>
<dbReference type="InterPro" id="IPR002252">
    <property type="entry name" value="Glyco_hydro_36"/>
</dbReference>
<accession>A0A975G601</accession>
<keyword evidence="4" id="KW-1185">Reference proteome</keyword>
<dbReference type="Pfam" id="PF02065">
    <property type="entry name" value="Melibiase"/>
    <property type="match status" value="1"/>
</dbReference>
<dbReference type="SUPFAM" id="SSF51445">
    <property type="entry name" value="(Trans)glycosidases"/>
    <property type="match status" value="1"/>
</dbReference>
<dbReference type="CDD" id="cd14791">
    <property type="entry name" value="GH36"/>
    <property type="match status" value="1"/>
</dbReference>
<evidence type="ECO:0000313" key="4">
    <source>
        <dbReference type="Proteomes" id="UP000676169"/>
    </source>
</evidence>
<evidence type="ECO:0000256" key="1">
    <source>
        <dbReference type="ARBA" id="ARBA00022801"/>
    </source>
</evidence>
<dbReference type="Proteomes" id="UP000676169">
    <property type="component" value="Chromosome"/>
</dbReference>
<evidence type="ECO:0000313" key="3">
    <source>
        <dbReference type="EMBL" id="QUE49418.1"/>
    </source>
</evidence>
<gene>
    <name evidence="3" type="ORF">KBB96_11095</name>
</gene>
<dbReference type="KEGG" id="lamb:KBB96_11095"/>
<evidence type="ECO:0000256" key="2">
    <source>
        <dbReference type="ARBA" id="ARBA00023295"/>
    </source>
</evidence>
<proteinExistence type="predicted"/>
<dbReference type="Gene3D" id="3.20.20.70">
    <property type="entry name" value="Aldolase class I"/>
    <property type="match status" value="1"/>
</dbReference>
<dbReference type="EMBL" id="CP073100">
    <property type="protein sequence ID" value="QUE49418.1"/>
    <property type="molecule type" value="Genomic_DNA"/>
</dbReference>
<dbReference type="PANTHER" id="PTHR43053">
    <property type="entry name" value="GLYCOSIDASE FAMILY 31"/>
    <property type="match status" value="1"/>
</dbReference>
<dbReference type="InterPro" id="IPR017853">
    <property type="entry name" value="GH"/>
</dbReference>